<sequence>MAIKDTAFYDLLGVEPTASKTQIRKAYYARAKECHPDRHPGEEAKEAEFKALSEAYTALFDDESRAAYDRFGRTAGAQGANFDPRAVYAAVFGGPELEPWVGVLAMNAPIDERIAHEYEVSLATQHTLHEQVRQRTREGPPLSAAESQRLRAALHAADELVAEKRALLDVEALKVQDARVAQCARHLLEYVQEYTTAGPAGADALRAKTRRELERLRLVSLGEPMAAAIGYVYVHESRRLLGAHGVGVHKVRYVAEGAIRLGHELSEGISALGSIAGLAGDAARLASDAQAEEAAADARGAGAREAAGARKPMREEEKEEVARRIAERAFSLVWRATKRDMEGTLRAVVSCVLEEPPTNGEMGLDGRPGATAAGAPTPACSEHIPIGEAAHAPMGANAAPPATAMLTRHDLHAAPPKPQRSAPVIDVPAHVLARAHALIEIGAIFSEAMPFERFVARDRPPSAAERAQFALEAKLRTRGVNVDGVKRAAVEAREHAMRAAADASTSAGSAINALLGLDRKAVRHAAAAGQRSSY</sequence>
<dbReference type="PROSITE" id="PS50076">
    <property type="entry name" value="DNAJ_2"/>
    <property type="match status" value="1"/>
</dbReference>
<name>A0A8J5X9W7_DIALT</name>
<protein>
    <recommendedName>
        <fullName evidence="1">J domain-containing protein</fullName>
    </recommendedName>
</protein>
<dbReference type="EMBL" id="JAGTXO010000025">
    <property type="protein sequence ID" value="KAG8461581.1"/>
    <property type="molecule type" value="Genomic_DNA"/>
</dbReference>
<accession>A0A8J5X9W7</accession>
<keyword evidence="3" id="KW-1185">Reference proteome</keyword>
<dbReference type="InterPro" id="IPR052423">
    <property type="entry name" value="EMIR"/>
</dbReference>
<dbReference type="PANTHER" id="PTHR44094:SF8">
    <property type="entry name" value="DNAJ HEAT SHOCK N-TERMINAL DOMAIN-CONTAINING PROTEIN-RELATED"/>
    <property type="match status" value="1"/>
</dbReference>
<dbReference type="PRINTS" id="PR00625">
    <property type="entry name" value="JDOMAIN"/>
</dbReference>
<gene>
    <name evidence="2" type="ORF">KFE25_001185</name>
</gene>
<dbReference type="PANTHER" id="PTHR44094">
    <property type="entry name" value="DNAJ HEAT SHOCK N-TERMINAL DOMAIN-CONTAINING PROTEIN"/>
    <property type="match status" value="1"/>
</dbReference>
<feature type="domain" description="J" evidence="1">
    <location>
        <begin position="7"/>
        <end position="72"/>
    </location>
</feature>
<dbReference type="SMART" id="SM00271">
    <property type="entry name" value="DnaJ"/>
    <property type="match status" value="1"/>
</dbReference>
<dbReference type="Pfam" id="PF00226">
    <property type="entry name" value="DnaJ"/>
    <property type="match status" value="1"/>
</dbReference>
<dbReference type="InterPro" id="IPR026894">
    <property type="entry name" value="DnaJ_X"/>
</dbReference>
<dbReference type="AlphaFoldDB" id="A0A8J5X9W7"/>
<evidence type="ECO:0000313" key="2">
    <source>
        <dbReference type="EMBL" id="KAG8461581.1"/>
    </source>
</evidence>
<evidence type="ECO:0000259" key="1">
    <source>
        <dbReference type="PROSITE" id="PS50076"/>
    </source>
</evidence>
<proteinExistence type="predicted"/>
<dbReference type="InterPro" id="IPR036869">
    <property type="entry name" value="J_dom_sf"/>
</dbReference>
<reference evidence="2" key="1">
    <citation type="submission" date="2021-05" db="EMBL/GenBank/DDBJ databases">
        <title>The genome of the haptophyte Pavlova lutheri (Diacronema luteri, Pavlovales) - a model for lipid biosynthesis in eukaryotic algae.</title>
        <authorList>
            <person name="Hulatt C.J."/>
            <person name="Posewitz M.C."/>
        </authorList>
    </citation>
    <scope>NUCLEOTIDE SEQUENCE</scope>
    <source>
        <strain evidence="2">NIVA-4/92</strain>
    </source>
</reference>
<dbReference type="CDD" id="cd06257">
    <property type="entry name" value="DnaJ"/>
    <property type="match status" value="1"/>
</dbReference>
<dbReference type="SUPFAM" id="SSF46565">
    <property type="entry name" value="Chaperone J-domain"/>
    <property type="match status" value="1"/>
</dbReference>
<evidence type="ECO:0000313" key="3">
    <source>
        <dbReference type="Proteomes" id="UP000751190"/>
    </source>
</evidence>
<dbReference type="InterPro" id="IPR001623">
    <property type="entry name" value="DnaJ_domain"/>
</dbReference>
<dbReference type="Pfam" id="PF14308">
    <property type="entry name" value="DnaJ-X"/>
    <property type="match status" value="1"/>
</dbReference>
<comment type="caution">
    <text evidence="2">The sequence shown here is derived from an EMBL/GenBank/DDBJ whole genome shotgun (WGS) entry which is preliminary data.</text>
</comment>
<dbReference type="Gene3D" id="1.10.287.110">
    <property type="entry name" value="DnaJ domain"/>
    <property type="match status" value="1"/>
</dbReference>
<dbReference type="OrthoDB" id="552049at2759"/>
<dbReference type="Proteomes" id="UP000751190">
    <property type="component" value="Unassembled WGS sequence"/>
</dbReference>
<organism evidence="2 3">
    <name type="scientific">Diacronema lutheri</name>
    <name type="common">Unicellular marine alga</name>
    <name type="synonym">Monochrysis lutheri</name>
    <dbReference type="NCBI Taxonomy" id="2081491"/>
    <lineage>
        <taxon>Eukaryota</taxon>
        <taxon>Haptista</taxon>
        <taxon>Haptophyta</taxon>
        <taxon>Pavlovophyceae</taxon>
        <taxon>Pavlovales</taxon>
        <taxon>Pavlovaceae</taxon>
        <taxon>Diacronema</taxon>
    </lineage>
</organism>